<evidence type="ECO:0000313" key="1">
    <source>
        <dbReference type="EMBL" id="CAG8621726.1"/>
    </source>
</evidence>
<keyword evidence="2" id="KW-1185">Reference proteome</keyword>
<name>A0ACA9N274_9GLOM</name>
<dbReference type="Proteomes" id="UP000789702">
    <property type="component" value="Unassembled WGS sequence"/>
</dbReference>
<evidence type="ECO:0000313" key="2">
    <source>
        <dbReference type="Proteomes" id="UP000789702"/>
    </source>
</evidence>
<protein>
    <submittedName>
        <fullName evidence="1">10182_t:CDS:1</fullName>
    </submittedName>
</protein>
<feature type="non-terminal residue" evidence="1">
    <location>
        <position position="132"/>
    </location>
</feature>
<comment type="caution">
    <text evidence="1">The sequence shown here is derived from an EMBL/GenBank/DDBJ whole genome shotgun (WGS) entry which is preliminary data.</text>
</comment>
<organism evidence="1 2">
    <name type="scientific">Dentiscutata heterogama</name>
    <dbReference type="NCBI Taxonomy" id="1316150"/>
    <lineage>
        <taxon>Eukaryota</taxon>
        <taxon>Fungi</taxon>
        <taxon>Fungi incertae sedis</taxon>
        <taxon>Mucoromycota</taxon>
        <taxon>Glomeromycotina</taxon>
        <taxon>Glomeromycetes</taxon>
        <taxon>Diversisporales</taxon>
        <taxon>Gigasporaceae</taxon>
        <taxon>Dentiscutata</taxon>
    </lineage>
</organism>
<reference evidence="1" key="1">
    <citation type="submission" date="2021-06" db="EMBL/GenBank/DDBJ databases">
        <authorList>
            <person name="Kallberg Y."/>
            <person name="Tangrot J."/>
            <person name="Rosling A."/>
        </authorList>
    </citation>
    <scope>NUCLEOTIDE SEQUENCE</scope>
    <source>
        <strain evidence="1">IL203A</strain>
    </source>
</reference>
<gene>
    <name evidence="1" type="ORF">DHETER_LOCUS8044</name>
</gene>
<sequence>MDNNLKDQADNNNQTVVSTSGLDRKTDDKGTKPILNHTQQKESKPNSQSGNLLQTTLQKMFHIEPAADKPKIPKSSKHSSTTGSESEDERTDKNHNAPPTSKLRFQKLNTGSHVHNLQPKKVYRINNFLKEL</sequence>
<dbReference type="EMBL" id="CAJVPU010012253">
    <property type="protein sequence ID" value="CAG8621726.1"/>
    <property type="molecule type" value="Genomic_DNA"/>
</dbReference>
<accession>A0ACA9N274</accession>
<proteinExistence type="predicted"/>